<feature type="transmembrane region" description="Helical" evidence="5">
    <location>
        <begin position="167"/>
        <end position="190"/>
    </location>
</feature>
<feature type="transmembrane region" description="Helical" evidence="5">
    <location>
        <begin position="141"/>
        <end position="161"/>
    </location>
</feature>
<feature type="transmembrane region" description="Helical" evidence="5">
    <location>
        <begin position="88"/>
        <end position="115"/>
    </location>
</feature>
<dbReference type="InterPro" id="IPR036259">
    <property type="entry name" value="MFS_trans_sf"/>
</dbReference>
<evidence type="ECO:0000256" key="3">
    <source>
        <dbReference type="ARBA" id="ARBA00022989"/>
    </source>
</evidence>
<evidence type="ECO:0000256" key="1">
    <source>
        <dbReference type="ARBA" id="ARBA00004141"/>
    </source>
</evidence>
<feature type="transmembrane region" description="Helical" evidence="5">
    <location>
        <begin position="366"/>
        <end position="387"/>
    </location>
</feature>
<accession>A0ABZ2PCK6</accession>
<gene>
    <name evidence="6" type="ORF">WDS16_15200</name>
</gene>
<feature type="transmembrane region" description="Helical" evidence="5">
    <location>
        <begin position="49"/>
        <end position="68"/>
    </location>
</feature>
<dbReference type="InterPro" id="IPR051788">
    <property type="entry name" value="MFS_Transporter"/>
</dbReference>
<keyword evidence="2 5" id="KW-0812">Transmembrane</keyword>
<dbReference type="Proteomes" id="UP001432000">
    <property type="component" value="Chromosome"/>
</dbReference>
<feature type="transmembrane region" description="Helical" evidence="5">
    <location>
        <begin position="281"/>
        <end position="302"/>
    </location>
</feature>
<comment type="subcellular location">
    <subcellularLocation>
        <location evidence="1">Membrane</location>
        <topology evidence="1">Multi-pass membrane protein</topology>
    </subcellularLocation>
</comment>
<organism evidence="6 7">
    <name type="scientific">Rhodococcus sovatensis</name>
    <dbReference type="NCBI Taxonomy" id="1805840"/>
    <lineage>
        <taxon>Bacteria</taxon>
        <taxon>Bacillati</taxon>
        <taxon>Actinomycetota</taxon>
        <taxon>Actinomycetes</taxon>
        <taxon>Mycobacteriales</taxon>
        <taxon>Nocardiaceae</taxon>
        <taxon>Rhodococcus</taxon>
    </lineage>
</organism>
<evidence type="ECO:0000256" key="4">
    <source>
        <dbReference type="ARBA" id="ARBA00023136"/>
    </source>
</evidence>
<feature type="transmembrane region" description="Helical" evidence="5">
    <location>
        <begin position="342"/>
        <end position="360"/>
    </location>
</feature>
<feature type="transmembrane region" description="Helical" evidence="5">
    <location>
        <begin position="251"/>
        <end position="269"/>
    </location>
</feature>
<feature type="transmembrane region" description="Helical" evidence="5">
    <location>
        <begin position="308"/>
        <end position="330"/>
    </location>
</feature>
<feature type="transmembrane region" description="Helical" evidence="5">
    <location>
        <begin position="211"/>
        <end position="231"/>
    </location>
</feature>
<evidence type="ECO:0000256" key="5">
    <source>
        <dbReference type="SAM" id="Phobius"/>
    </source>
</evidence>
<dbReference type="PANTHER" id="PTHR23514">
    <property type="entry name" value="BYPASS OF STOP CODON PROTEIN 6"/>
    <property type="match status" value="1"/>
</dbReference>
<dbReference type="Gene3D" id="1.20.1250.20">
    <property type="entry name" value="MFS general substrate transporter like domains"/>
    <property type="match status" value="2"/>
</dbReference>
<proteinExistence type="predicted"/>
<dbReference type="SUPFAM" id="SSF103473">
    <property type="entry name" value="MFS general substrate transporter"/>
    <property type="match status" value="1"/>
</dbReference>
<dbReference type="InterPro" id="IPR011701">
    <property type="entry name" value="MFS"/>
</dbReference>
<evidence type="ECO:0000256" key="2">
    <source>
        <dbReference type="ARBA" id="ARBA00022692"/>
    </source>
</evidence>
<keyword evidence="7" id="KW-1185">Reference proteome</keyword>
<feature type="transmembrane region" description="Helical" evidence="5">
    <location>
        <begin position="17"/>
        <end position="37"/>
    </location>
</feature>
<dbReference type="PANTHER" id="PTHR23514:SF13">
    <property type="entry name" value="INNER MEMBRANE PROTEIN YBJJ"/>
    <property type="match status" value="1"/>
</dbReference>
<dbReference type="CDD" id="cd17393">
    <property type="entry name" value="MFS_MosC_like"/>
    <property type="match status" value="1"/>
</dbReference>
<evidence type="ECO:0000313" key="6">
    <source>
        <dbReference type="EMBL" id="WXG66632.1"/>
    </source>
</evidence>
<keyword evidence="4 5" id="KW-0472">Membrane</keyword>
<dbReference type="Pfam" id="PF07690">
    <property type="entry name" value="MFS_1"/>
    <property type="match status" value="2"/>
</dbReference>
<reference evidence="6 7" key="1">
    <citation type="submission" date="2024-03" db="EMBL/GenBank/DDBJ databases">
        <title>Natural products discovery in diverse microorganisms through a two-stage MS feature dereplication strategy.</title>
        <authorList>
            <person name="Zhang R."/>
        </authorList>
    </citation>
    <scope>NUCLEOTIDE SEQUENCE [LARGE SCALE GENOMIC DNA]</scope>
    <source>
        <strain evidence="6 7">18930</strain>
    </source>
</reference>
<sequence>MVPKSVHVSASTRRARVAVFGIFGVNGFLFAMWVVHIPSIERRTDISHATLGSLLLVLAAGAIVGMQASGPLSDRYGSDRLVNISGSLLAVALLGPALSTHMVTLGLSLFAFGMFNGSLDVSMNSQAVDVERTYMRPIMSAFHALFSVGGVIGSLVGAATLATDIPIVVSMGGSALLGLAAVALCRPYLLDVSNTLDGPQQATPEVGHGRFSARVLALGALAFALLLSEGVANDWSTLQVKEHLGASDGTAALAFGFFAATMTVGRFCADRVSGRFGPVAVVRYGNLIAAAGMLLVFVSDWLPLTLAGWAAFGLGLSGSVPQIFSSAGNLGSGAAATNMSRVVGMGYVGFLAGPAVIGWSSHFLSLTTAMVVPLVLTSIAAAAAGVVRPRDAATRKAG</sequence>
<name>A0ABZ2PCK6_9NOCA</name>
<dbReference type="EMBL" id="CP147846">
    <property type="protein sequence ID" value="WXG66632.1"/>
    <property type="molecule type" value="Genomic_DNA"/>
</dbReference>
<evidence type="ECO:0000313" key="7">
    <source>
        <dbReference type="Proteomes" id="UP001432000"/>
    </source>
</evidence>
<keyword evidence="3 5" id="KW-1133">Transmembrane helix</keyword>
<protein>
    <submittedName>
        <fullName evidence="6">MFS transporter</fullName>
    </submittedName>
</protein>